<protein>
    <submittedName>
        <fullName evidence="1">Uncharacterized protein</fullName>
    </submittedName>
</protein>
<evidence type="ECO:0000313" key="2">
    <source>
        <dbReference type="Proteomes" id="UP001596417"/>
    </source>
</evidence>
<evidence type="ECO:0000313" key="1">
    <source>
        <dbReference type="EMBL" id="MFC7192664.1"/>
    </source>
</evidence>
<dbReference type="RefSeq" id="WP_264556663.1">
    <property type="nucleotide sequence ID" value="NZ_CP109981.1"/>
</dbReference>
<name>A0ABD5YXD9_9EURY</name>
<proteinExistence type="predicted"/>
<dbReference type="GeneID" id="76202362"/>
<accession>A0ABD5YXD9</accession>
<gene>
    <name evidence="1" type="ORF">ACFQL7_24555</name>
</gene>
<dbReference type="AlphaFoldDB" id="A0ABD5YXD9"/>
<dbReference type="Proteomes" id="UP001596417">
    <property type="component" value="Unassembled WGS sequence"/>
</dbReference>
<reference evidence="1 2" key="1">
    <citation type="journal article" date="2019" name="Int. J. Syst. Evol. Microbiol.">
        <title>The Global Catalogue of Microorganisms (GCM) 10K type strain sequencing project: providing services to taxonomists for standard genome sequencing and annotation.</title>
        <authorList>
            <consortium name="The Broad Institute Genomics Platform"/>
            <consortium name="The Broad Institute Genome Sequencing Center for Infectious Disease"/>
            <person name="Wu L."/>
            <person name="Ma J."/>
        </authorList>
    </citation>
    <scope>NUCLEOTIDE SEQUENCE [LARGE SCALE GENOMIC DNA]</scope>
    <source>
        <strain evidence="1 2">RDMS1</strain>
    </source>
</reference>
<keyword evidence="2" id="KW-1185">Reference proteome</keyword>
<sequence length="85" mass="9596">MAQAAIDRNWIGRSRASSRENATSSLSTWTRRIVAAEASLTDVPARNRARIAREVKLYTDYFQNIGDSPTVNRLRDELDQAEVSQ</sequence>
<comment type="caution">
    <text evidence="1">The sequence shown here is derived from an EMBL/GenBank/DDBJ whole genome shotgun (WGS) entry which is preliminary data.</text>
</comment>
<dbReference type="EMBL" id="JBHTAX010000005">
    <property type="protein sequence ID" value="MFC7192664.1"/>
    <property type="molecule type" value="Genomic_DNA"/>
</dbReference>
<organism evidence="1 2">
    <name type="scientific">Halocatena marina</name>
    <dbReference type="NCBI Taxonomy" id="2934937"/>
    <lineage>
        <taxon>Archaea</taxon>
        <taxon>Methanobacteriati</taxon>
        <taxon>Methanobacteriota</taxon>
        <taxon>Stenosarchaea group</taxon>
        <taxon>Halobacteria</taxon>
        <taxon>Halobacteriales</taxon>
        <taxon>Natronomonadaceae</taxon>
        <taxon>Halocatena</taxon>
    </lineage>
</organism>